<evidence type="ECO:0000256" key="4">
    <source>
        <dbReference type="ARBA" id="ARBA00022475"/>
    </source>
</evidence>
<evidence type="ECO:0000256" key="9">
    <source>
        <dbReference type="SAM" id="Phobius"/>
    </source>
</evidence>
<evidence type="ECO:0000256" key="5">
    <source>
        <dbReference type="ARBA" id="ARBA00022692"/>
    </source>
</evidence>
<feature type="transmembrane region" description="Helical" evidence="9">
    <location>
        <begin position="35"/>
        <end position="56"/>
    </location>
</feature>
<keyword evidence="7 9" id="KW-0472">Membrane</keyword>
<organism evidence="12 13">
    <name type="scientific">Companilactobacillus mishanensis</name>
    <dbReference type="NCBI Taxonomy" id="2486008"/>
    <lineage>
        <taxon>Bacteria</taxon>
        <taxon>Bacillati</taxon>
        <taxon>Bacillota</taxon>
        <taxon>Bacilli</taxon>
        <taxon>Lactobacillales</taxon>
        <taxon>Lactobacillaceae</taxon>
        <taxon>Companilactobacillus</taxon>
    </lineage>
</organism>
<keyword evidence="6 9" id="KW-1133">Transmembrane helix</keyword>
<dbReference type="Proteomes" id="UP000436655">
    <property type="component" value="Unassembled WGS sequence"/>
</dbReference>
<evidence type="ECO:0000313" key="12">
    <source>
        <dbReference type="EMBL" id="MQS52110.1"/>
    </source>
</evidence>
<dbReference type="PANTHER" id="PTHR33451">
    <property type="entry name" value="MALATE-2H(+)/NA(+)-LACTATE ANTIPORTER"/>
    <property type="match status" value="1"/>
</dbReference>
<comment type="subcellular location">
    <subcellularLocation>
        <location evidence="1">Cell membrane</location>
        <topology evidence="1">Multi-pass membrane protein</topology>
    </subcellularLocation>
</comment>
<feature type="transmembrane region" description="Helical" evidence="9">
    <location>
        <begin position="377"/>
        <end position="398"/>
    </location>
</feature>
<dbReference type="GO" id="GO:0015297">
    <property type="term" value="F:antiporter activity"/>
    <property type="evidence" value="ECO:0007669"/>
    <property type="project" value="UniProtKB-KW"/>
</dbReference>
<evidence type="ECO:0000256" key="6">
    <source>
        <dbReference type="ARBA" id="ARBA00022989"/>
    </source>
</evidence>
<dbReference type="RefSeq" id="WP_125705827.1">
    <property type="nucleotide sequence ID" value="NZ_JBHTOO010000003.1"/>
</dbReference>
<dbReference type="Pfam" id="PF03553">
    <property type="entry name" value="Na_H_antiporter"/>
    <property type="match status" value="2"/>
</dbReference>
<feature type="transmembrane region" description="Helical" evidence="9">
    <location>
        <begin position="157"/>
        <end position="182"/>
    </location>
</feature>
<accession>A0A5P0ZGC9</accession>
<keyword evidence="5 9" id="KW-0812">Transmembrane</keyword>
<dbReference type="GO" id="GO:0005886">
    <property type="term" value="C:plasma membrane"/>
    <property type="evidence" value="ECO:0007669"/>
    <property type="project" value="UniProtKB-SubCell"/>
</dbReference>
<feature type="transmembrane region" description="Helical" evidence="9">
    <location>
        <begin position="410"/>
        <end position="430"/>
    </location>
</feature>
<dbReference type="AlphaFoldDB" id="A0A5P0ZGC9"/>
<proteinExistence type="inferred from homology"/>
<feature type="transmembrane region" description="Helical" evidence="9">
    <location>
        <begin position="7"/>
        <end position="29"/>
    </location>
</feature>
<keyword evidence="3" id="KW-0050">Antiport</keyword>
<evidence type="ECO:0000259" key="10">
    <source>
        <dbReference type="Pfam" id="PF03553"/>
    </source>
</evidence>
<dbReference type="PANTHER" id="PTHR33451:SF4">
    <property type="entry name" value="NA+_H+ ANTIPORTER"/>
    <property type="match status" value="1"/>
</dbReference>
<dbReference type="EMBL" id="VDFM01000003">
    <property type="protein sequence ID" value="MQS52110.1"/>
    <property type="molecule type" value="Genomic_DNA"/>
</dbReference>
<feature type="transmembrane region" description="Helical" evidence="9">
    <location>
        <begin position="234"/>
        <end position="267"/>
    </location>
</feature>
<keyword evidence="14" id="KW-1185">Reference proteome</keyword>
<protein>
    <submittedName>
        <fullName evidence="12">Na+/H+ antiporter NhaC family protein</fullName>
    </submittedName>
</protein>
<dbReference type="InterPro" id="IPR018461">
    <property type="entry name" value="Na/H_Antiport_NhaC-like_C"/>
</dbReference>
<dbReference type="OrthoDB" id="9790605at2"/>
<evidence type="ECO:0000313" key="14">
    <source>
        <dbReference type="Proteomes" id="UP000436655"/>
    </source>
</evidence>
<feature type="transmembrane region" description="Helical" evidence="9">
    <location>
        <begin position="76"/>
        <end position="92"/>
    </location>
</feature>
<evidence type="ECO:0000313" key="11">
    <source>
        <dbReference type="EMBL" id="MQS43899.1"/>
    </source>
</evidence>
<feature type="domain" description="Na+/H+ antiporter NhaC-like C-terminal" evidence="10">
    <location>
        <begin position="45"/>
        <end position="216"/>
    </location>
</feature>
<feature type="transmembrane region" description="Helical" evidence="9">
    <location>
        <begin position="287"/>
        <end position="304"/>
    </location>
</feature>
<dbReference type="EMBL" id="VDFN01000001">
    <property type="protein sequence ID" value="MQS43899.1"/>
    <property type="molecule type" value="Genomic_DNA"/>
</dbReference>
<evidence type="ECO:0000313" key="13">
    <source>
        <dbReference type="Proteomes" id="UP000380386"/>
    </source>
</evidence>
<name>A0A5P0ZGC9_9LACO</name>
<gene>
    <name evidence="12" type="ORF">FHL02_03645</name>
    <name evidence="11" type="ORF">FHL03_00205</name>
</gene>
<comment type="similarity">
    <text evidence="8">Belongs to the NhaC Na(+)/H(+) (TC 2.A.35) antiporter family.</text>
</comment>
<evidence type="ECO:0000256" key="3">
    <source>
        <dbReference type="ARBA" id="ARBA00022449"/>
    </source>
</evidence>
<evidence type="ECO:0000256" key="8">
    <source>
        <dbReference type="ARBA" id="ARBA00038435"/>
    </source>
</evidence>
<evidence type="ECO:0000256" key="7">
    <source>
        <dbReference type="ARBA" id="ARBA00023136"/>
    </source>
</evidence>
<reference evidence="13 14" key="1">
    <citation type="journal article" date="2019" name="Syst. Appl. Microbiol.">
        <title>Polyphasic characterization of two novel Lactobacillus spp. isolated from blown salami packages: Description of Lactobacillus halodurans sp. nov. and Lactobacillus salsicarnum sp. nov.</title>
        <authorList>
            <person name="Schuster J.A."/>
            <person name="Klingl A."/>
            <person name="Vogel R.F."/>
            <person name="Ehrmann M.A."/>
        </authorList>
    </citation>
    <scope>NUCLEOTIDE SEQUENCE [LARGE SCALE GENOMIC DNA]</scope>
    <source>
        <strain evidence="11 14">TMW 1.2098</strain>
        <strain evidence="12 13">TMW 1.2118</strain>
    </source>
</reference>
<dbReference type="Proteomes" id="UP000380386">
    <property type="component" value="Unassembled WGS sequence"/>
</dbReference>
<sequence length="454" mass="48590">MKKKPSGLALLPFVVFVGLYLFVGLFLTFKGDKQGFYAMPASISVIVGIIVAFIIYRGSIEKKFNALVKGCGEDNIIIMCLIFLLAGAFGTVTEKIGGVDSTVNLGLSLVPIQFLVPGMFLISCFVCLAIGTSMGTIATIAPICVTLADKTGISMALLLAALLCGAMFGNNMSVIADTGIVITRILNIKIKDKFKVNIKITGPALIVAVILFFIFGTGGDVTQVTAGNYSIMKILPYIFVLVIALIGVNVFVVLTFGTLFAGAIGIIYGDFSILKFTGYVQDGFVKMFDVLLFSLLVGGLAYMVKEEGGIDWINEKLKKFIVGKKSAQAVAMVLPGTVDIALANDTVTGLVTGPIVKDMSDNYDIDRRKMGSLMHTTVVVLQSTLPYGAQILLATSIAGGKVSPVQVIPYLWYGYLALFFAVLSIFIPFAEAKTKLHFSKKSEDESADKVEEAV</sequence>
<reference evidence="11" key="2">
    <citation type="submission" date="2019-05" db="EMBL/GenBank/DDBJ databases">
        <authorList>
            <person name="Schuster J.A."/>
            <person name="Ehrmann M.A."/>
        </authorList>
    </citation>
    <scope>NUCLEOTIDE SEQUENCE</scope>
    <source>
        <strain evidence="11">TMW 1.2098</strain>
    </source>
</reference>
<feature type="transmembrane region" description="Helical" evidence="9">
    <location>
        <begin position="202"/>
        <end position="222"/>
    </location>
</feature>
<keyword evidence="4" id="KW-1003">Cell membrane</keyword>
<dbReference type="InterPro" id="IPR052180">
    <property type="entry name" value="NhaC_Na-H+_Antiporter"/>
</dbReference>
<feature type="transmembrane region" description="Helical" evidence="9">
    <location>
        <begin position="112"/>
        <end position="145"/>
    </location>
</feature>
<comment type="caution">
    <text evidence="12">The sequence shown here is derived from an EMBL/GenBank/DDBJ whole genome shotgun (WGS) entry which is preliminary data.</text>
</comment>
<feature type="domain" description="Na+/H+ antiporter NhaC-like C-terminal" evidence="10">
    <location>
        <begin position="231"/>
        <end position="425"/>
    </location>
</feature>
<evidence type="ECO:0000256" key="2">
    <source>
        <dbReference type="ARBA" id="ARBA00022448"/>
    </source>
</evidence>
<evidence type="ECO:0000256" key="1">
    <source>
        <dbReference type="ARBA" id="ARBA00004651"/>
    </source>
</evidence>
<keyword evidence="2" id="KW-0813">Transport</keyword>